<dbReference type="Proteomes" id="UP001321473">
    <property type="component" value="Unassembled WGS sequence"/>
</dbReference>
<dbReference type="AlphaFoldDB" id="A0AAQ4CWZ6"/>
<dbReference type="EMBL" id="JARKHS020036863">
    <property type="protein sequence ID" value="KAK8754736.1"/>
    <property type="molecule type" value="Genomic_DNA"/>
</dbReference>
<organism evidence="1 2">
    <name type="scientific">Amblyomma americanum</name>
    <name type="common">Lone star tick</name>
    <dbReference type="NCBI Taxonomy" id="6943"/>
    <lineage>
        <taxon>Eukaryota</taxon>
        <taxon>Metazoa</taxon>
        <taxon>Ecdysozoa</taxon>
        <taxon>Arthropoda</taxon>
        <taxon>Chelicerata</taxon>
        <taxon>Arachnida</taxon>
        <taxon>Acari</taxon>
        <taxon>Parasitiformes</taxon>
        <taxon>Ixodida</taxon>
        <taxon>Ixodoidea</taxon>
        <taxon>Ixodidae</taxon>
        <taxon>Amblyomminae</taxon>
        <taxon>Amblyomma</taxon>
    </lineage>
</organism>
<sequence length="129" mass="14613">MILEDASDLDPFVEIELQTPRDDEESGLQQRHDERRWLAKVRRLLRRLLGSLGALWRRLRPSAVPVPLCVVPEHAQVDVIAWSSHLERAGSKGAVTMDLFASPSRDLVRALRGTAFRRDGCSCRAKWDG</sequence>
<accession>A0AAQ4CWZ6</accession>
<comment type="caution">
    <text evidence="1">The sequence shown here is derived from an EMBL/GenBank/DDBJ whole genome shotgun (WGS) entry which is preliminary data.</text>
</comment>
<reference evidence="1 2" key="1">
    <citation type="journal article" date="2023" name="Arcadia Sci">
        <title>De novo assembly of a long-read Amblyomma americanum tick genome.</title>
        <authorList>
            <person name="Chou S."/>
            <person name="Poskanzer K.E."/>
            <person name="Rollins M."/>
            <person name="Thuy-Boun P.S."/>
        </authorList>
    </citation>
    <scope>NUCLEOTIDE SEQUENCE [LARGE SCALE GENOMIC DNA]</scope>
    <source>
        <strain evidence="1">F_SG_1</strain>
        <tissue evidence="1">Salivary glands</tissue>
    </source>
</reference>
<name>A0AAQ4CWZ6_AMBAM</name>
<proteinExistence type="predicted"/>
<protein>
    <submittedName>
        <fullName evidence="1">Uncharacterized protein</fullName>
    </submittedName>
</protein>
<gene>
    <name evidence="1" type="ORF">V5799_002558</name>
</gene>
<evidence type="ECO:0000313" key="2">
    <source>
        <dbReference type="Proteomes" id="UP001321473"/>
    </source>
</evidence>
<evidence type="ECO:0000313" key="1">
    <source>
        <dbReference type="EMBL" id="KAK8754736.1"/>
    </source>
</evidence>
<keyword evidence="2" id="KW-1185">Reference proteome</keyword>